<dbReference type="Proteomes" id="UP000266861">
    <property type="component" value="Unassembled WGS sequence"/>
</dbReference>
<name>A0A397IUV3_9GLOM</name>
<comment type="caution">
    <text evidence="1">The sequence shown here is derived from an EMBL/GenBank/DDBJ whole genome shotgun (WGS) entry which is preliminary data.</text>
</comment>
<sequence>MFLHNHLFSNGLHNGSIGAVLEIPDEENILVVFPLAQGISFSIDESMFTTGQAYVALSHLPSWVHQILVHLMYLQMLVEYTRLNDIFDKGICEYRQRISGIHE</sequence>
<evidence type="ECO:0000313" key="1">
    <source>
        <dbReference type="EMBL" id="RHZ76713.1"/>
    </source>
</evidence>
<dbReference type="AlphaFoldDB" id="A0A397IUV3"/>
<protein>
    <submittedName>
        <fullName evidence="1">Uncharacterized protein</fullName>
    </submittedName>
</protein>
<organism evidence="1 2">
    <name type="scientific">Diversispora epigaea</name>
    <dbReference type="NCBI Taxonomy" id="1348612"/>
    <lineage>
        <taxon>Eukaryota</taxon>
        <taxon>Fungi</taxon>
        <taxon>Fungi incertae sedis</taxon>
        <taxon>Mucoromycota</taxon>
        <taxon>Glomeromycotina</taxon>
        <taxon>Glomeromycetes</taxon>
        <taxon>Diversisporales</taxon>
        <taxon>Diversisporaceae</taxon>
        <taxon>Diversispora</taxon>
    </lineage>
</organism>
<gene>
    <name evidence="1" type="ORF">Glove_194g169</name>
</gene>
<dbReference type="EMBL" id="PQFF01000182">
    <property type="protein sequence ID" value="RHZ76713.1"/>
    <property type="molecule type" value="Genomic_DNA"/>
</dbReference>
<reference evidence="1 2" key="1">
    <citation type="submission" date="2018-08" db="EMBL/GenBank/DDBJ databases">
        <title>Genome and evolution of the arbuscular mycorrhizal fungus Diversispora epigaea (formerly Glomus versiforme) and its bacterial endosymbionts.</title>
        <authorList>
            <person name="Sun X."/>
            <person name="Fei Z."/>
            <person name="Harrison M."/>
        </authorList>
    </citation>
    <scope>NUCLEOTIDE SEQUENCE [LARGE SCALE GENOMIC DNA]</scope>
    <source>
        <strain evidence="1 2">IT104</strain>
    </source>
</reference>
<evidence type="ECO:0000313" key="2">
    <source>
        <dbReference type="Proteomes" id="UP000266861"/>
    </source>
</evidence>
<accession>A0A397IUV3</accession>
<proteinExistence type="predicted"/>
<keyword evidence="2" id="KW-1185">Reference proteome</keyword>